<sequence>MKTLTEALLDQSARPAVVSDLVDVVNDEVHDKKGVSGVTVKTAMATVRKVSPHIIGKAIDRMLPDFARVLEPFWVDFAGDGDFGTYLAGRGREAANALVGVTDRKAESTSRAPLRKAYGALRPRAIDNVTAALPRLGIVMQKYATSG</sequence>
<dbReference type="Proteomes" id="UP000198741">
    <property type="component" value="Chromosome I"/>
</dbReference>
<proteinExistence type="predicted"/>
<name>A0A1H0SB45_9ACTN</name>
<dbReference type="STRING" id="1090615.SAMN04515671_4006"/>
<gene>
    <name evidence="1" type="ORF">SAMN04515671_4006</name>
</gene>
<dbReference type="RefSeq" id="WP_090479510.1">
    <property type="nucleotide sequence ID" value="NZ_LT629710.1"/>
</dbReference>
<protein>
    <submittedName>
        <fullName evidence="1">Uncharacterized protein</fullName>
    </submittedName>
</protein>
<dbReference type="Pfam" id="PF21893">
    <property type="entry name" value="DUF6918"/>
    <property type="match status" value="1"/>
</dbReference>
<dbReference type="InterPro" id="IPR054211">
    <property type="entry name" value="DUF6918"/>
</dbReference>
<reference evidence="1 2" key="1">
    <citation type="submission" date="2016-10" db="EMBL/GenBank/DDBJ databases">
        <authorList>
            <person name="de Groot N.N."/>
        </authorList>
    </citation>
    <scope>NUCLEOTIDE SEQUENCE [LARGE SCALE GENOMIC DNA]</scope>
    <source>
        <strain evidence="2">P4-7,KCTC 19426,CECT 7604</strain>
    </source>
</reference>
<dbReference type="AlphaFoldDB" id="A0A1H0SB45"/>
<evidence type="ECO:0000313" key="1">
    <source>
        <dbReference type="EMBL" id="SDP38983.1"/>
    </source>
</evidence>
<organism evidence="1 2">
    <name type="scientific">Nakamurella panacisegetis</name>
    <dbReference type="NCBI Taxonomy" id="1090615"/>
    <lineage>
        <taxon>Bacteria</taxon>
        <taxon>Bacillati</taxon>
        <taxon>Actinomycetota</taxon>
        <taxon>Actinomycetes</taxon>
        <taxon>Nakamurellales</taxon>
        <taxon>Nakamurellaceae</taxon>
        <taxon>Nakamurella</taxon>
    </lineage>
</organism>
<dbReference type="OrthoDB" id="530636at2"/>
<accession>A0A1H0SB45</accession>
<keyword evidence="2" id="KW-1185">Reference proteome</keyword>
<dbReference type="EMBL" id="LT629710">
    <property type="protein sequence ID" value="SDP38983.1"/>
    <property type="molecule type" value="Genomic_DNA"/>
</dbReference>
<evidence type="ECO:0000313" key="2">
    <source>
        <dbReference type="Proteomes" id="UP000198741"/>
    </source>
</evidence>